<organism evidence="10 11">
    <name type="scientific">Octopus sinensis</name>
    <name type="common">East Asian common octopus</name>
    <dbReference type="NCBI Taxonomy" id="2607531"/>
    <lineage>
        <taxon>Eukaryota</taxon>
        <taxon>Metazoa</taxon>
        <taxon>Spiralia</taxon>
        <taxon>Lophotrochozoa</taxon>
        <taxon>Mollusca</taxon>
        <taxon>Cephalopoda</taxon>
        <taxon>Coleoidea</taxon>
        <taxon>Octopodiformes</taxon>
        <taxon>Octopoda</taxon>
        <taxon>Incirrata</taxon>
        <taxon>Octopodidae</taxon>
        <taxon>Octopus</taxon>
    </lineage>
</organism>
<dbReference type="PROSITE" id="PS00687">
    <property type="entry name" value="ALDEHYDE_DEHYDR_GLU"/>
    <property type="match status" value="1"/>
</dbReference>
<name>A0A6P7T2U6_9MOLL</name>
<dbReference type="Pfam" id="PF00171">
    <property type="entry name" value="Aldedh"/>
    <property type="match status" value="1"/>
</dbReference>
<keyword evidence="8" id="KW-1133">Transmembrane helix</keyword>
<gene>
    <name evidence="11" type="primary">LOC115219110</name>
</gene>
<evidence type="ECO:0000256" key="3">
    <source>
        <dbReference type="ARBA" id="ARBA00023027"/>
    </source>
</evidence>
<comment type="similarity">
    <text evidence="1 4 7">Belongs to the aldehyde dehydrogenase family.</text>
</comment>
<dbReference type="GO" id="GO:0004029">
    <property type="term" value="F:aldehyde dehydrogenase (NAD+) activity"/>
    <property type="evidence" value="ECO:0007669"/>
    <property type="project" value="TreeGrafter"/>
</dbReference>
<evidence type="ECO:0000256" key="1">
    <source>
        <dbReference type="ARBA" id="ARBA00009986"/>
    </source>
</evidence>
<dbReference type="KEGG" id="osn:115219110"/>
<dbReference type="FunFam" id="3.40.605.10:FF:000004">
    <property type="entry name" value="Aldehyde dehydrogenase"/>
    <property type="match status" value="1"/>
</dbReference>
<keyword evidence="10" id="KW-1185">Reference proteome</keyword>
<proteinExistence type="inferred from homology"/>
<keyword evidence="2 4" id="KW-0560">Oxidoreductase</keyword>
<dbReference type="GO" id="GO:0006081">
    <property type="term" value="P:aldehyde metabolic process"/>
    <property type="evidence" value="ECO:0007669"/>
    <property type="project" value="InterPro"/>
</dbReference>
<accession>A0A6P7T2U6</accession>
<evidence type="ECO:0000313" key="10">
    <source>
        <dbReference type="Proteomes" id="UP000515154"/>
    </source>
</evidence>
<evidence type="ECO:0000256" key="4">
    <source>
        <dbReference type="PIRNR" id="PIRNR036492"/>
    </source>
</evidence>
<keyword evidence="8" id="KW-0812">Transmembrane</keyword>
<evidence type="ECO:0000313" key="11">
    <source>
        <dbReference type="RefSeq" id="XP_029645044.1"/>
    </source>
</evidence>
<dbReference type="SUPFAM" id="SSF53720">
    <property type="entry name" value="ALDH-like"/>
    <property type="match status" value="1"/>
</dbReference>
<dbReference type="Gene3D" id="3.40.309.10">
    <property type="entry name" value="Aldehyde Dehydrogenase, Chain A, domain 2"/>
    <property type="match status" value="1"/>
</dbReference>
<dbReference type="GO" id="GO:0005737">
    <property type="term" value="C:cytoplasm"/>
    <property type="evidence" value="ECO:0007669"/>
    <property type="project" value="TreeGrafter"/>
</dbReference>
<dbReference type="AlphaFoldDB" id="A0A6P7T2U6"/>
<dbReference type="InterPro" id="IPR015590">
    <property type="entry name" value="Aldehyde_DH_dom"/>
</dbReference>
<dbReference type="InterPro" id="IPR016162">
    <property type="entry name" value="Ald_DH_N"/>
</dbReference>
<dbReference type="PIRSF" id="PIRSF036492">
    <property type="entry name" value="ALDH"/>
    <property type="match status" value="1"/>
</dbReference>
<feature type="domain" description="Aldehyde dehydrogenase" evidence="9">
    <location>
        <begin position="19"/>
        <end position="427"/>
    </location>
</feature>
<evidence type="ECO:0000259" key="9">
    <source>
        <dbReference type="Pfam" id="PF00171"/>
    </source>
</evidence>
<protein>
    <recommendedName>
        <fullName evidence="4">Aldehyde dehydrogenase</fullName>
    </recommendedName>
</protein>
<dbReference type="Gene3D" id="3.40.605.10">
    <property type="entry name" value="Aldehyde Dehydrogenase, Chain A, domain 1"/>
    <property type="match status" value="1"/>
</dbReference>
<feature type="transmembrane region" description="Helical" evidence="8">
    <location>
        <begin position="466"/>
        <end position="485"/>
    </location>
</feature>
<dbReference type="Proteomes" id="UP000515154">
    <property type="component" value="Linkage group LG14"/>
</dbReference>
<keyword evidence="3" id="KW-0520">NAD</keyword>
<feature type="active site" evidence="5 6">
    <location>
        <position position="209"/>
    </location>
</feature>
<dbReference type="PANTHER" id="PTHR43570:SF16">
    <property type="entry name" value="ALDEHYDE DEHYDROGENASE TYPE III, ISOFORM Q"/>
    <property type="match status" value="1"/>
</dbReference>
<keyword evidence="8" id="KW-0472">Membrane</keyword>
<dbReference type="InterPro" id="IPR016163">
    <property type="entry name" value="Ald_DH_C"/>
</dbReference>
<feature type="active site" evidence="5">
    <location>
        <position position="243"/>
    </location>
</feature>
<dbReference type="RefSeq" id="XP_029645044.1">
    <property type="nucleotide sequence ID" value="XM_029789184.2"/>
</dbReference>
<dbReference type="PANTHER" id="PTHR43570">
    <property type="entry name" value="ALDEHYDE DEHYDROGENASE"/>
    <property type="match status" value="1"/>
</dbReference>
<reference evidence="11" key="1">
    <citation type="submission" date="2025-08" db="UniProtKB">
        <authorList>
            <consortium name="RefSeq"/>
        </authorList>
    </citation>
    <scope>IDENTIFICATION</scope>
</reference>
<evidence type="ECO:0000256" key="6">
    <source>
        <dbReference type="PROSITE-ProRule" id="PRU10007"/>
    </source>
</evidence>
<evidence type="ECO:0000256" key="5">
    <source>
        <dbReference type="PIRSR" id="PIRSR036492-1"/>
    </source>
</evidence>
<evidence type="ECO:0000256" key="8">
    <source>
        <dbReference type="SAM" id="Phobius"/>
    </source>
</evidence>
<evidence type="ECO:0000256" key="7">
    <source>
        <dbReference type="RuleBase" id="RU003345"/>
    </source>
</evidence>
<dbReference type="InterPro" id="IPR029510">
    <property type="entry name" value="Ald_DH_CS_GLU"/>
</dbReference>
<evidence type="ECO:0000256" key="2">
    <source>
        <dbReference type="ARBA" id="ARBA00023002"/>
    </source>
</evidence>
<dbReference type="FunFam" id="3.40.309.10:FF:000003">
    <property type="entry name" value="Aldehyde dehydrogenase"/>
    <property type="match status" value="1"/>
</dbReference>
<sequence>MSAASVVAGLRKSFREGITKSYEWRRSQLLALLKLIDDNFSDIAAALKDDLNKSEFESQLMEVDITRNEVVNHLNNLSEWMKPTYVKKTLINSLDTCMIKPEPLGVSLVLGAWNYPFHLAIMPVIGAISAGNCVILKPSEISECTSNLISKLMPNYLDDRCLKVMLGGIPETTELLKERFDYIFYTGSTSVGKIIMTAAAKHLTPVTLELGGKSPVYVDKTSDLPTVANRIMWGKCANSGQTCIAPDFVLCSPDLQQKLVEALKNSVTKFFGTDVSKSEYYCRIINNQHFLRIKKLLEGQKPAFGGDMNEADKFIAPTVLTDVKPTDQVMEGEIFGPVLPILPMENVQAAIDYINSRPKPLALYVFSNDSKVVNKFLSETSSGGVCVNDTLMQISMETLPFGGVGESGMGAYHGKHSFDTFSHMKSIMWKSQALESVNDLRYPPYTEKNMTWLRRLSRKSVKSKSWLPFSLLGLVLFSAVMLIMTNKDHIITKFQ</sequence>
<dbReference type="InterPro" id="IPR012394">
    <property type="entry name" value="Aldehyde_DH_NAD(P)"/>
</dbReference>
<dbReference type="InterPro" id="IPR016161">
    <property type="entry name" value="Ald_DH/histidinol_DH"/>
</dbReference>